<dbReference type="EMBL" id="CAJEWN010000099">
    <property type="protein sequence ID" value="CAD2163659.1"/>
    <property type="molecule type" value="Genomic_DNA"/>
</dbReference>
<protein>
    <submittedName>
        <fullName evidence="2">Uncharacterized protein</fullName>
    </submittedName>
</protein>
<gene>
    <name evidence="2" type="ORF">MENT_LOCUS16126</name>
</gene>
<dbReference type="Proteomes" id="UP000580250">
    <property type="component" value="Unassembled WGS sequence"/>
</dbReference>
<sequence length="77" mass="8764">MEYFLSKTRKAKKKIIIQATNIQQTYPVFEAKEYYNSINAVGDIIARNAATHNNSGIDVNNPPNSPEDSPEDFIRFD</sequence>
<organism evidence="2 3">
    <name type="scientific">Meloidogyne enterolobii</name>
    <name type="common">Root-knot nematode worm</name>
    <name type="synonym">Meloidogyne mayaguensis</name>
    <dbReference type="NCBI Taxonomy" id="390850"/>
    <lineage>
        <taxon>Eukaryota</taxon>
        <taxon>Metazoa</taxon>
        <taxon>Ecdysozoa</taxon>
        <taxon>Nematoda</taxon>
        <taxon>Chromadorea</taxon>
        <taxon>Rhabditida</taxon>
        <taxon>Tylenchina</taxon>
        <taxon>Tylenchomorpha</taxon>
        <taxon>Tylenchoidea</taxon>
        <taxon>Meloidogynidae</taxon>
        <taxon>Meloidogyninae</taxon>
        <taxon>Meloidogyne</taxon>
    </lineage>
</organism>
<evidence type="ECO:0000313" key="2">
    <source>
        <dbReference type="EMBL" id="CAD2163659.1"/>
    </source>
</evidence>
<evidence type="ECO:0000256" key="1">
    <source>
        <dbReference type="SAM" id="MobiDB-lite"/>
    </source>
</evidence>
<evidence type="ECO:0000313" key="3">
    <source>
        <dbReference type="Proteomes" id="UP000580250"/>
    </source>
</evidence>
<proteinExistence type="predicted"/>
<comment type="caution">
    <text evidence="2">The sequence shown here is derived from an EMBL/GenBank/DDBJ whole genome shotgun (WGS) entry which is preliminary data.</text>
</comment>
<name>A0A6V7US43_MELEN</name>
<feature type="region of interest" description="Disordered" evidence="1">
    <location>
        <begin position="53"/>
        <end position="77"/>
    </location>
</feature>
<reference evidence="2 3" key="1">
    <citation type="submission" date="2020-08" db="EMBL/GenBank/DDBJ databases">
        <authorList>
            <person name="Koutsovoulos G."/>
            <person name="Danchin GJ E."/>
        </authorList>
    </citation>
    <scope>NUCLEOTIDE SEQUENCE [LARGE SCALE GENOMIC DNA]</scope>
</reference>
<dbReference type="AlphaFoldDB" id="A0A6V7US43"/>
<accession>A0A6V7US43</accession>